<feature type="compositionally biased region" description="Basic and acidic residues" evidence="1">
    <location>
        <begin position="38"/>
        <end position="71"/>
    </location>
</feature>
<comment type="caution">
    <text evidence="2">The sequence shown here is derived from an EMBL/GenBank/DDBJ whole genome shotgun (WGS) entry which is preliminary data.</text>
</comment>
<dbReference type="PROSITE" id="PS51257">
    <property type="entry name" value="PROKAR_LIPOPROTEIN"/>
    <property type="match status" value="1"/>
</dbReference>
<feature type="region of interest" description="Disordered" evidence="1">
    <location>
        <begin position="30"/>
        <end position="90"/>
    </location>
</feature>
<evidence type="ECO:0000313" key="2">
    <source>
        <dbReference type="EMBL" id="RGO35315.1"/>
    </source>
</evidence>
<sequence>MGRCGNMKKRIFIITILSIAMLTACNESGKTNDISKNGQDKKQAEKLEINTKKDSDKEEEAKEAKEEKETQDNDTTSESDENKESKSETETKKDVTISVFYSNDDATAFTADMVKIKELTPKNVLNALADKGVIDKDIKINKFEVSEIDGMQSINIDFDQKFKEYIMSCGSTQEYYVVGGICNTFIKAYRADRIKITVDGNCLETGHNDYPDYMFEF</sequence>
<dbReference type="AlphaFoldDB" id="A0A3E5GJT8"/>
<proteinExistence type="predicted"/>
<protein>
    <submittedName>
        <fullName evidence="2">Uncharacterized protein</fullName>
    </submittedName>
</protein>
<evidence type="ECO:0000313" key="3">
    <source>
        <dbReference type="Proteomes" id="UP000261285"/>
    </source>
</evidence>
<accession>A0A3E5GJT8</accession>
<gene>
    <name evidence="2" type="ORF">DXB16_01800</name>
</gene>
<reference evidence="2 3" key="1">
    <citation type="submission" date="2018-08" db="EMBL/GenBank/DDBJ databases">
        <title>A genome reference for cultivated species of the human gut microbiota.</title>
        <authorList>
            <person name="Zou Y."/>
            <person name="Xue W."/>
            <person name="Luo G."/>
        </authorList>
    </citation>
    <scope>NUCLEOTIDE SEQUENCE [LARGE SCALE GENOMIC DNA]</scope>
    <source>
        <strain evidence="2 3">OM02-16</strain>
    </source>
</reference>
<evidence type="ECO:0000256" key="1">
    <source>
        <dbReference type="SAM" id="MobiDB-lite"/>
    </source>
</evidence>
<dbReference type="EMBL" id="QSVN01000001">
    <property type="protein sequence ID" value="RGO35315.1"/>
    <property type="molecule type" value="Genomic_DNA"/>
</dbReference>
<feature type="compositionally biased region" description="Basic and acidic residues" evidence="1">
    <location>
        <begin position="80"/>
        <end position="90"/>
    </location>
</feature>
<name>A0A3E5GJT8_9FIRM</name>
<organism evidence="2 3">
    <name type="scientific">Dorea longicatena</name>
    <dbReference type="NCBI Taxonomy" id="88431"/>
    <lineage>
        <taxon>Bacteria</taxon>
        <taxon>Bacillati</taxon>
        <taxon>Bacillota</taxon>
        <taxon>Clostridia</taxon>
        <taxon>Lachnospirales</taxon>
        <taxon>Lachnospiraceae</taxon>
        <taxon>Dorea</taxon>
    </lineage>
</organism>
<dbReference type="Proteomes" id="UP000261285">
    <property type="component" value="Unassembled WGS sequence"/>
</dbReference>